<dbReference type="CDD" id="cd00200">
    <property type="entry name" value="WD40"/>
    <property type="match status" value="1"/>
</dbReference>
<organism evidence="5 6">
    <name type="scientific">Amborella trichopoda</name>
    <dbReference type="NCBI Taxonomy" id="13333"/>
    <lineage>
        <taxon>Eukaryota</taxon>
        <taxon>Viridiplantae</taxon>
        <taxon>Streptophyta</taxon>
        <taxon>Embryophyta</taxon>
        <taxon>Tracheophyta</taxon>
        <taxon>Spermatophyta</taxon>
        <taxon>Magnoliopsida</taxon>
        <taxon>Amborellales</taxon>
        <taxon>Amborellaceae</taxon>
        <taxon>Amborella</taxon>
    </lineage>
</organism>
<dbReference type="PROSITE" id="PS50082">
    <property type="entry name" value="WD_REPEATS_2"/>
    <property type="match status" value="4"/>
</dbReference>
<dbReference type="InterPro" id="IPR044716">
    <property type="entry name" value="LEUNIG-like"/>
</dbReference>
<dbReference type="InterPro" id="IPR020472">
    <property type="entry name" value="WD40_PAC1"/>
</dbReference>
<feature type="repeat" description="WD" evidence="3">
    <location>
        <begin position="274"/>
        <end position="315"/>
    </location>
</feature>
<proteinExistence type="predicted"/>
<dbReference type="EMBL" id="KI392350">
    <property type="protein sequence ID" value="ERN17448.1"/>
    <property type="molecule type" value="Genomic_DNA"/>
</dbReference>
<dbReference type="InterPro" id="IPR036322">
    <property type="entry name" value="WD40_repeat_dom_sf"/>
</dbReference>
<dbReference type="PANTHER" id="PTHR44376:SF8">
    <property type="entry name" value="TRANSCRIPTIONAL COREPRESSOR LEUNIG-LIKE"/>
    <property type="match status" value="1"/>
</dbReference>
<feature type="repeat" description="WD" evidence="3">
    <location>
        <begin position="316"/>
        <end position="348"/>
    </location>
</feature>
<feature type="repeat" description="WD" evidence="3">
    <location>
        <begin position="359"/>
        <end position="401"/>
    </location>
</feature>
<evidence type="ECO:0000256" key="4">
    <source>
        <dbReference type="SAM" id="MobiDB-lite"/>
    </source>
</evidence>
<dbReference type="PRINTS" id="PR00320">
    <property type="entry name" value="GPROTEINBRPT"/>
</dbReference>
<evidence type="ECO:0000313" key="5">
    <source>
        <dbReference type="EMBL" id="ERN17448.1"/>
    </source>
</evidence>
<keyword evidence="6" id="KW-1185">Reference proteome</keyword>
<dbReference type="eggNOG" id="KOG0266">
    <property type="taxonomic scope" value="Eukaryota"/>
</dbReference>
<keyword evidence="1 3" id="KW-0853">WD repeat</keyword>
<dbReference type="GO" id="GO:0003714">
    <property type="term" value="F:transcription corepressor activity"/>
    <property type="evidence" value="ECO:0007669"/>
    <property type="project" value="InterPro"/>
</dbReference>
<evidence type="ECO:0000256" key="2">
    <source>
        <dbReference type="ARBA" id="ARBA00022737"/>
    </source>
</evidence>
<dbReference type="SUPFAM" id="SSF50978">
    <property type="entry name" value="WD40 repeat-like"/>
    <property type="match status" value="1"/>
</dbReference>
<dbReference type="Pfam" id="PF00400">
    <property type="entry name" value="WD40"/>
    <property type="match status" value="5"/>
</dbReference>
<dbReference type="PANTHER" id="PTHR44376">
    <property type="entry name" value="TRANSCRIPTIONAL REGULATOR OF FILAMENTOUS GROWTH FLO8"/>
    <property type="match status" value="1"/>
</dbReference>
<protein>
    <submittedName>
        <fullName evidence="5">Uncharacterized protein</fullName>
    </submittedName>
</protein>
<dbReference type="InterPro" id="IPR001680">
    <property type="entry name" value="WD40_rpt"/>
</dbReference>
<accession>U5DAL5</accession>
<reference evidence="6" key="1">
    <citation type="journal article" date="2013" name="Science">
        <title>The Amborella genome and the evolution of flowering plants.</title>
        <authorList>
            <consortium name="Amborella Genome Project"/>
        </authorList>
    </citation>
    <scope>NUCLEOTIDE SEQUENCE [LARGE SCALE GENOMIC DNA]</scope>
</reference>
<dbReference type="InterPro" id="IPR019775">
    <property type="entry name" value="WD40_repeat_CS"/>
</dbReference>
<dbReference type="HOGENOM" id="CLU_000288_57_28_1"/>
<dbReference type="Gene3D" id="2.130.10.10">
    <property type="entry name" value="YVTN repeat-like/Quinoprotein amine dehydrogenase"/>
    <property type="match status" value="2"/>
</dbReference>
<keyword evidence="2" id="KW-0677">Repeat</keyword>
<sequence>MEKLNSGVSELPLRGWPLTGIDRVSTNSGQQSHDVQSPNLLQQLQLLPLQQQQQFLAQAQAHGNLGSSIASICGDTHPSKITGLRVGLTKDIRPTESSSSQHSGLPVQATAVVAHATSEDRLEKLIKVPEPLSQQGQLQQQQLRQNSQKRKKPSESRTGAGNTTGPSPNSPPSTSCTHTPGDGMSVAFALPPKGSKDVAICHPDGAGALGSSSGQMDDLEDLGDMGSFDDNIESFLSHDDGDGRDASFHSLKRSLATKSNDPLKGFTFSEVGCLRYSNSKVLCCHFSSDGKLLASAGHDKKAVLWNMDTLDLESTLEEHSSLITDVCFRPNSSHLATSSFDKTVRVWNAANPSYSLCKLSGHETQVKSLDFHPKKPDLLCSCDSNGEIRWWNVNQQACTRVSKGGISQLRFQPIAGQLMATSEENMINIFDVETNRCLHTLKGHIKEVSGICWDTDGEYLASVSEDCVRIWSLKSSGGDCVRQLTSKGNKLQSCVFHPSYPMLLIVGGYQTLELWSSSEGKSMSVQAHDNLIAALARSPNTGMVASASHDKCVKLWK</sequence>
<dbReference type="PROSITE" id="PS00678">
    <property type="entry name" value="WD_REPEATS_1"/>
    <property type="match status" value="1"/>
</dbReference>
<dbReference type="InterPro" id="IPR015943">
    <property type="entry name" value="WD40/YVTN_repeat-like_dom_sf"/>
</dbReference>
<dbReference type="AlphaFoldDB" id="U5DAL5"/>
<evidence type="ECO:0000256" key="1">
    <source>
        <dbReference type="ARBA" id="ARBA00022574"/>
    </source>
</evidence>
<evidence type="ECO:0000313" key="6">
    <source>
        <dbReference type="Proteomes" id="UP000017836"/>
    </source>
</evidence>
<dbReference type="Gramene" id="ERN17448">
    <property type="protein sequence ID" value="ERN17448"/>
    <property type="gene ID" value="AMTR_s00037p00237830"/>
</dbReference>
<gene>
    <name evidence="5" type="ORF">AMTR_s00037p00237830</name>
</gene>
<name>U5DAL5_AMBTC</name>
<feature type="region of interest" description="Disordered" evidence="4">
    <location>
        <begin position="131"/>
        <end position="189"/>
    </location>
</feature>
<dbReference type="Proteomes" id="UP000017836">
    <property type="component" value="Unassembled WGS sequence"/>
</dbReference>
<evidence type="ECO:0000256" key="3">
    <source>
        <dbReference type="PROSITE-ProRule" id="PRU00221"/>
    </source>
</evidence>
<dbReference type="STRING" id="13333.U5DAL5"/>
<feature type="compositionally biased region" description="Low complexity" evidence="4">
    <location>
        <begin position="161"/>
        <end position="181"/>
    </location>
</feature>
<dbReference type="PROSITE" id="PS50294">
    <property type="entry name" value="WD_REPEATS_REGION"/>
    <property type="match status" value="3"/>
</dbReference>
<feature type="repeat" description="WD" evidence="3">
    <location>
        <begin position="525"/>
        <end position="557"/>
    </location>
</feature>
<feature type="compositionally biased region" description="Low complexity" evidence="4">
    <location>
        <begin position="132"/>
        <end position="146"/>
    </location>
</feature>
<dbReference type="SMART" id="SM00320">
    <property type="entry name" value="WD40"/>
    <property type="match status" value="7"/>
</dbReference>